<dbReference type="EMBL" id="RXIC02000023">
    <property type="protein sequence ID" value="KAB1213177.1"/>
    <property type="molecule type" value="Genomic_DNA"/>
</dbReference>
<dbReference type="PANTHER" id="PTHR32258">
    <property type="entry name" value="PROTEIN NETWORKED 4A"/>
    <property type="match status" value="1"/>
</dbReference>
<dbReference type="OrthoDB" id="1911293at2759"/>
<sequence length="394" mass="44848">MATEKAASSFSSSENQNQSPPTPRSRSSSFSHSSSTKPPWLQSTLAVLTISTSFTALRLKFRISWRAIDLDERMKKLTVKPAEEDDQTGHTFAERAESYYQKRPQLLALLQDLYNGYTALSDRYIQTMAKNHPQRSPLSQISAVYHDYCDQEEGDGVTQQIDSGADSCLSYQQPPIMLAINDTFDANAIVADLVIKNVEYNILLNEISSIEQRYRESSRKIELQKSLLEVLESERLILLNENASLGYRVMSLVEENKGLAAESMFMKRKARELARCVLKMRENHKVYMLNRKIENLQAQIYGLEKTNEEYYEQLVKRDQHIKEQKGSTGRKDVDDAIFDNCFEREKPSQKLKEGDSSCSGSIGQGSIGGKRSPRWWETLKKMDLVFCGIQGSCT</sequence>
<dbReference type="GO" id="GO:0003779">
    <property type="term" value="F:actin binding"/>
    <property type="evidence" value="ECO:0007669"/>
    <property type="project" value="InterPro"/>
</dbReference>
<name>A0A6A1VML8_9ROSI</name>
<comment type="caution">
    <text evidence="6">The sequence shown here is derived from an EMBL/GenBank/DDBJ whole genome shotgun (WGS) entry which is preliminary data.</text>
</comment>
<dbReference type="Pfam" id="PF07765">
    <property type="entry name" value="KIP1"/>
    <property type="match status" value="1"/>
</dbReference>
<evidence type="ECO:0000313" key="6">
    <source>
        <dbReference type="EMBL" id="KAB1213177.1"/>
    </source>
</evidence>
<comment type="similarity">
    <text evidence="2">Belongs to the NET family.</text>
</comment>
<feature type="compositionally biased region" description="Low complexity" evidence="4">
    <location>
        <begin position="8"/>
        <end position="38"/>
    </location>
</feature>
<organism evidence="6 7">
    <name type="scientific">Morella rubra</name>
    <name type="common">Chinese bayberry</name>
    <dbReference type="NCBI Taxonomy" id="262757"/>
    <lineage>
        <taxon>Eukaryota</taxon>
        <taxon>Viridiplantae</taxon>
        <taxon>Streptophyta</taxon>
        <taxon>Embryophyta</taxon>
        <taxon>Tracheophyta</taxon>
        <taxon>Spermatophyta</taxon>
        <taxon>Magnoliopsida</taxon>
        <taxon>eudicotyledons</taxon>
        <taxon>Gunneridae</taxon>
        <taxon>Pentapetalae</taxon>
        <taxon>rosids</taxon>
        <taxon>fabids</taxon>
        <taxon>Fagales</taxon>
        <taxon>Myricaceae</taxon>
        <taxon>Morella</taxon>
    </lineage>
</organism>
<dbReference type="Proteomes" id="UP000516437">
    <property type="component" value="Chromosome 5"/>
</dbReference>
<reference evidence="6 7" key="1">
    <citation type="journal article" date="2019" name="Plant Biotechnol. J.">
        <title>The red bayberry genome and genetic basis of sex determination.</title>
        <authorList>
            <person name="Jia H.M."/>
            <person name="Jia H.J."/>
            <person name="Cai Q.L."/>
            <person name="Wang Y."/>
            <person name="Zhao H.B."/>
            <person name="Yang W.F."/>
            <person name="Wang G.Y."/>
            <person name="Li Y.H."/>
            <person name="Zhan D.L."/>
            <person name="Shen Y.T."/>
            <person name="Niu Q.F."/>
            <person name="Chang L."/>
            <person name="Qiu J."/>
            <person name="Zhao L."/>
            <person name="Xie H.B."/>
            <person name="Fu W.Y."/>
            <person name="Jin J."/>
            <person name="Li X.W."/>
            <person name="Jiao Y."/>
            <person name="Zhou C.C."/>
            <person name="Tu T."/>
            <person name="Chai C.Y."/>
            <person name="Gao J.L."/>
            <person name="Fan L.J."/>
            <person name="van de Weg E."/>
            <person name="Wang J.Y."/>
            <person name="Gao Z.S."/>
        </authorList>
    </citation>
    <scope>NUCLEOTIDE SEQUENCE [LARGE SCALE GENOMIC DNA]</scope>
    <source>
        <tissue evidence="6">Leaves</tissue>
    </source>
</reference>
<feature type="compositionally biased region" description="Basic and acidic residues" evidence="4">
    <location>
        <begin position="346"/>
        <end position="355"/>
    </location>
</feature>
<evidence type="ECO:0000256" key="3">
    <source>
        <dbReference type="SAM" id="Coils"/>
    </source>
</evidence>
<evidence type="ECO:0000256" key="1">
    <source>
        <dbReference type="ARBA" id="ARBA00023054"/>
    </source>
</evidence>
<feature type="region of interest" description="Disordered" evidence="4">
    <location>
        <begin position="1"/>
        <end position="38"/>
    </location>
</feature>
<evidence type="ECO:0000259" key="5">
    <source>
        <dbReference type="PROSITE" id="PS51774"/>
    </source>
</evidence>
<dbReference type="PROSITE" id="PS51774">
    <property type="entry name" value="NAB"/>
    <property type="match status" value="1"/>
</dbReference>
<keyword evidence="7" id="KW-1185">Reference proteome</keyword>
<dbReference type="AlphaFoldDB" id="A0A6A1VML8"/>
<accession>A0A6A1VML8</accession>
<protein>
    <recommendedName>
        <fullName evidence="5">NAB domain-containing protein</fullName>
    </recommendedName>
</protein>
<proteinExistence type="inferred from homology"/>
<dbReference type="InterPro" id="IPR051861">
    <property type="entry name" value="NET_actin-binding_domain"/>
</dbReference>
<evidence type="ECO:0000256" key="4">
    <source>
        <dbReference type="SAM" id="MobiDB-lite"/>
    </source>
</evidence>
<evidence type="ECO:0000313" key="7">
    <source>
        <dbReference type="Proteomes" id="UP000516437"/>
    </source>
</evidence>
<dbReference type="InterPro" id="IPR011684">
    <property type="entry name" value="NAB"/>
</dbReference>
<gene>
    <name evidence="6" type="ORF">CJ030_MR5G021755</name>
</gene>
<evidence type="ECO:0000256" key="2">
    <source>
        <dbReference type="ARBA" id="ARBA00038006"/>
    </source>
</evidence>
<feature type="domain" description="NAB" evidence="5">
    <location>
        <begin position="24"/>
        <end position="131"/>
    </location>
</feature>
<feature type="coiled-coil region" evidence="3">
    <location>
        <begin position="200"/>
        <end position="234"/>
    </location>
</feature>
<dbReference type="PANTHER" id="PTHR32258:SF26">
    <property type="entry name" value="KINASE INTERACTING (KIP1-LIKE) FAMILY PROTEIN"/>
    <property type="match status" value="1"/>
</dbReference>
<keyword evidence="1 3" id="KW-0175">Coiled coil</keyword>
<feature type="region of interest" description="Disordered" evidence="4">
    <location>
        <begin position="346"/>
        <end position="370"/>
    </location>
</feature>